<dbReference type="SUPFAM" id="SSF53448">
    <property type="entry name" value="Nucleotide-diphospho-sugar transferases"/>
    <property type="match status" value="1"/>
</dbReference>
<keyword evidence="1 5" id="KW-0328">Glycosyltransferase</keyword>
<keyword evidence="3" id="KW-1133">Transmembrane helix</keyword>
<dbReference type="Pfam" id="PF00535">
    <property type="entry name" value="Glycos_transf_2"/>
    <property type="match status" value="1"/>
</dbReference>
<organism evidence="5">
    <name type="scientific">termite gut metagenome</name>
    <dbReference type="NCBI Taxonomy" id="433724"/>
    <lineage>
        <taxon>unclassified sequences</taxon>
        <taxon>metagenomes</taxon>
        <taxon>organismal metagenomes</taxon>
    </lineage>
</organism>
<dbReference type="PANTHER" id="PTHR22916:SF51">
    <property type="entry name" value="GLYCOSYLTRANSFERASE EPSH-RELATED"/>
    <property type="match status" value="1"/>
</dbReference>
<evidence type="ECO:0000256" key="3">
    <source>
        <dbReference type="SAM" id="Phobius"/>
    </source>
</evidence>
<reference evidence="5" key="1">
    <citation type="submission" date="2019-03" db="EMBL/GenBank/DDBJ databases">
        <title>Single cell metagenomics reveals metabolic interactions within the superorganism composed of flagellate Streblomastix strix and complex community of Bacteroidetes bacteria on its surface.</title>
        <authorList>
            <person name="Treitli S.C."/>
            <person name="Kolisko M."/>
            <person name="Husnik F."/>
            <person name="Keeling P."/>
            <person name="Hampl V."/>
        </authorList>
    </citation>
    <scope>NUCLEOTIDE SEQUENCE</scope>
    <source>
        <strain evidence="5">STM</strain>
    </source>
</reference>
<comment type="caution">
    <text evidence="5">The sequence shown here is derived from an EMBL/GenBank/DDBJ whole genome shotgun (WGS) entry which is preliminary data.</text>
</comment>
<evidence type="ECO:0000256" key="2">
    <source>
        <dbReference type="ARBA" id="ARBA00022679"/>
    </source>
</evidence>
<keyword evidence="3" id="KW-0812">Transmembrane</keyword>
<accession>A0A5J4SWP9</accession>
<dbReference type="AlphaFoldDB" id="A0A5J4SWP9"/>
<keyword evidence="3" id="KW-0472">Membrane</keyword>
<evidence type="ECO:0000313" key="5">
    <source>
        <dbReference type="EMBL" id="KAA6350182.1"/>
    </source>
</evidence>
<gene>
    <name evidence="5" type="ORF">EZS27_002448</name>
</gene>
<dbReference type="PANTHER" id="PTHR22916">
    <property type="entry name" value="GLYCOSYLTRANSFERASE"/>
    <property type="match status" value="1"/>
</dbReference>
<evidence type="ECO:0000256" key="1">
    <source>
        <dbReference type="ARBA" id="ARBA00022676"/>
    </source>
</evidence>
<dbReference type="GO" id="GO:0016757">
    <property type="term" value="F:glycosyltransferase activity"/>
    <property type="evidence" value="ECO:0007669"/>
    <property type="project" value="UniProtKB-KW"/>
</dbReference>
<keyword evidence="2 5" id="KW-0808">Transferase</keyword>
<evidence type="ECO:0000259" key="4">
    <source>
        <dbReference type="Pfam" id="PF00535"/>
    </source>
</evidence>
<protein>
    <submittedName>
        <fullName evidence="5">Putative glycosyltransferase EpsJ</fullName>
        <ecNumber evidence="5">2.4.-.-</ecNumber>
    </submittedName>
</protein>
<dbReference type="EMBL" id="SNRY01000032">
    <property type="protein sequence ID" value="KAA6350182.1"/>
    <property type="molecule type" value="Genomic_DNA"/>
</dbReference>
<proteinExistence type="predicted"/>
<dbReference type="InterPro" id="IPR001173">
    <property type="entry name" value="Glyco_trans_2-like"/>
</dbReference>
<feature type="transmembrane region" description="Helical" evidence="3">
    <location>
        <begin position="289"/>
        <end position="309"/>
    </location>
</feature>
<sequence length="314" mass="37159">MRLLTIIITVFNQAKYIEECINSMVDSFDDNNIIIIDDGSTDNSVNVIKQLNIIYPFINCIFQKNKGVSQARNIALSFVTTPYVTFVDGDDCIEKGTYKNILEIIDNDFDIIQFPICFNWESHKEKIKSLNKEIYGKENFLRSLIVKELTYSCCNKIFKSKLLNEISFDVGVRYEDAFYLLSLSTYINKVLIIDQGLYLYRYNLDSFSLKRPDENKIVDFIKMSKQVLKIIKEYQLEQFYSIYFCIYTLIELARFMNYFKIEKNIVSQFKVERLFSFNLYGKFPLNYKLFLIINCVFGIKLTLNILKYIHRLKK</sequence>
<dbReference type="EC" id="2.4.-.-" evidence="5"/>
<feature type="domain" description="Glycosyltransferase 2-like" evidence="4">
    <location>
        <begin position="5"/>
        <end position="166"/>
    </location>
</feature>
<dbReference type="Gene3D" id="3.90.550.10">
    <property type="entry name" value="Spore Coat Polysaccharide Biosynthesis Protein SpsA, Chain A"/>
    <property type="match status" value="1"/>
</dbReference>
<dbReference type="InterPro" id="IPR029044">
    <property type="entry name" value="Nucleotide-diphossugar_trans"/>
</dbReference>
<name>A0A5J4SWP9_9ZZZZ</name>